<evidence type="ECO:0008006" key="3">
    <source>
        <dbReference type="Google" id="ProtNLM"/>
    </source>
</evidence>
<dbReference type="KEGG" id="sphc:CVN68_11425"/>
<accession>A0A2K8MF42</accession>
<name>A0A2K8MF42_9SPHN</name>
<dbReference type="Pfam" id="PF13563">
    <property type="entry name" value="2_5_RNA_ligase2"/>
    <property type="match status" value="1"/>
</dbReference>
<proteinExistence type="predicted"/>
<reference evidence="1 2" key="1">
    <citation type="submission" date="2017-11" db="EMBL/GenBank/DDBJ databases">
        <title>Complete genome sequence of Sphingomonas sp. Strain Cra20, a psychrotolerant potential plant growth promoting rhizobacteria.</title>
        <authorList>
            <person name="Luo Y."/>
        </authorList>
    </citation>
    <scope>NUCLEOTIDE SEQUENCE [LARGE SCALE GENOMIC DNA]</scope>
    <source>
        <strain evidence="1 2">Cra20</strain>
    </source>
</reference>
<dbReference type="Proteomes" id="UP000229081">
    <property type="component" value="Chromosome"/>
</dbReference>
<dbReference type="InterPro" id="IPR009097">
    <property type="entry name" value="Cyclic_Pdiesterase"/>
</dbReference>
<evidence type="ECO:0000313" key="1">
    <source>
        <dbReference type="EMBL" id="ATY32508.1"/>
    </source>
</evidence>
<organism evidence="1 2">
    <name type="scientific">Sphingomonas psychrotolerans</name>
    <dbReference type="NCBI Taxonomy" id="1327635"/>
    <lineage>
        <taxon>Bacteria</taxon>
        <taxon>Pseudomonadati</taxon>
        <taxon>Pseudomonadota</taxon>
        <taxon>Alphaproteobacteria</taxon>
        <taxon>Sphingomonadales</taxon>
        <taxon>Sphingomonadaceae</taxon>
        <taxon>Sphingomonas</taxon>
    </lineage>
</organism>
<evidence type="ECO:0000313" key="2">
    <source>
        <dbReference type="Proteomes" id="UP000229081"/>
    </source>
</evidence>
<protein>
    <recommendedName>
        <fullName evidence="3">2'-5' RNA ligase</fullName>
    </recommendedName>
</protein>
<sequence length="187" mass="21322">MTMMFATTGGNVSGQQIRRDDQMLYLMIKPDPEAAAAMDGLRHQYDLARKYALERFHFTLVPFGDIRLLSPENLELIRRAAASLQTEPFEVTLNRIRGNGLVGSRMLALRDFQRALVARLDAFGVDRPDYAFNPHVSLTYEEWQQRNIPVSPISWRVRQLLLINSVHGKGHELLGSWTLAPRQGSLF</sequence>
<gene>
    <name evidence="1" type="ORF">CVN68_11425</name>
</gene>
<dbReference type="EMBL" id="CP024923">
    <property type="protein sequence ID" value="ATY32508.1"/>
    <property type="molecule type" value="Genomic_DNA"/>
</dbReference>
<dbReference type="SUPFAM" id="SSF55144">
    <property type="entry name" value="LigT-like"/>
    <property type="match status" value="1"/>
</dbReference>
<dbReference type="AlphaFoldDB" id="A0A2K8MF42"/>
<dbReference type="Gene3D" id="3.90.1140.10">
    <property type="entry name" value="Cyclic phosphodiesterase"/>
    <property type="match status" value="1"/>
</dbReference>
<keyword evidence="2" id="KW-1185">Reference proteome</keyword>